<dbReference type="SUPFAM" id="SSF53807">
    <property type="entry name" value="Helical backbone' metal receptor"/>
    <property type="match status" value="1"/>
</dbReference>
<dbReference type="PANTHER" id="PTHR38360:SF1">
    <property type="entry name" value="F12P19.7"/>
    <property type="match status" value="1"/>
</dbReference>
<dbReference type="AlphaFoldDB" id="A0A9P6PWS9"/>
<organism evidence="1 2">
    <name type="scientific">Actinomortierella ambigua</name>
    <dbReference type="NCBI Taxonomy" id="1343610"/>
    <lineage>
        <taxon>Eukaryota</taxon>
        <taxon>Fungi</taxon>
        <taxon>Fungi incertae sedis</taxon>
        <taxon>Mucoromycota</taxon>
        <taxon>Mortierellomycotina</taxon>
        <taxon>Mortierellomycetes</taxon>
        <taxon>Mortierellales</taxon>
        <taxon>Mortierellaceae</taxon>
        <taxon>Actinomortierella</taxon>
    </lineage>
</organism>
<comment type="caution">
    <text evidence="1">The sequence shown here is derived from an EMBL/GenBank/DDBJ whole genome shotgun (WGS) entry which is preliminary data.</text>
</comment>
<reference evidence="1" key="1">
    <citation type="journal article" date="2020" name="Fungal Divers.">
        <title>Resolving the Mortierellaceae phylogeny through synthesis of multi-gene phylogenetics and phylogenomics.</title>
        <authorList>
            <person name="Vandepol N."/>
            <person name="Liber J."/>
            <person name="Desiro A."/>
            <person name="Na H."/>
            <person name="Kennedy M."/>
            <person name="Barry K."/>
            <person name="Grigoriev I.V."/>
            <person name="Miller A.N."/>
            <person name="O'Donnell K."/>
            <person name="Stajich J.E."/>
            <person name="Bonito G."/>
        </authorList>
    </citation>
    <scope>NUCLEOTIDE SEQUENCE</scope>
    <source>
        <strain evidence="1">BC1065</strain>
    </source>
</reference>
<protein>
    <recommendedName>
        <fullName evidence="3">Periplasmic binding protein</fullName>
    </recommendedName>
</protein>
<gene>
    <name evidence="1" type="ORF">DFQ27_006910</name>
</gene>
<sequence>MAVQSIPLPPPTSGGKAPRWTQPVSFYGQSVFSKYYAQAICVFLLLVPFLVMPVKAQGQAPVAGADCIPAGSFDANTDYFKNHTKVDSAALFSVDYKKSYKVLTTKSSVTAPQSSTYVLYQCGAPIPDAAQFPNNTVFMSIPVNTVGTLATTTLTYLEMLGKRSAVKVVDTEGLVTSPCVQASLAKGEIKGVEDKDQALRGQELNSVDVVFATFSADPLAANRTVLTFETADPGPLNRAEWLEFYSAFFNLEKDAQERTAKINNNYNCFKSAATAAKSPKPVVAWATFNAPSEYNNNTASWSLSNAAYKKALTEDAAATFFFPGNASLTTQSYADAGAFATALASVDILIDESVVGTDYANVLQNYKLTESSDLKFVKNKAVYREDGAVNPNDGRDWFSTAVAQADAVLQDIIRATHPDALPADTPYRWIRNVAKGEAKNIISDKNCTTPDSNTPIPDIALVCKDMKVDGRPSAATKSTAAAFSVILGLAAIALTL</sequence>
<dbReference type="PANTHER" id="PTHR38360">
    <property type="entry name" value="OS03G0120000 PROTEIN"/>
    <property type="match status" value="1"/>
</dbReference>
<dbReference type="Proteomes" id="UP000807716">
    <property type="component" value="Unassembled WGS sequence"/>
</dbReference>
<proteinExistence type="predicted"/>
<evidence type="ECO:0000313" key="1">
    <source>
        <dbReference type="EMBL" id="KAG0254334.1"/>
    </source>
</evidence>
<dbReference type="OrthoDB" id="409848at2759"/>
<keyword evidence="2" id="KW-1185">Reference proteome</keyword>
<evidence type="ECO:0008006" key="3">
    <source>
        <dbReference type="Google" id="ProtNLM"/>
    </source>
</evidence>
<evidence type="ECO:0000313" key="2">
    <source>
        <dbReference type="Proteomes" id="UP000807716"/>
    </source>
</evidence>
<accession>A0A9P6PWS9</accession>
<name>A0A9P6PWS9_9FUNG</name>
<dbReference type="EMBL" id="JAAAJB010000523">
    <property type="protein sequence ID" value="KAG0254334.1"/>
    <property type="molecule type" value="Genomic_DNA"/>
</dbReference>